<proteinExistence type="predicted"/>
<reference evidence="6" key="1">
    <citation type="submission" date="2023-07" db="EMBL/GenBank/DDBJ databases">
        <title>Whole genome sequence analysis of rice epiphytic Sphingomonas sanguinis OsEp_Plm_15B2.</title>
        <authorList>
            <person name="Sahu K.P."/>
            <person name="Asharani P."/>
            <person name="Reddy B."/>
            <person name="Kumar A."/>
        </authorList>
    </citation>
    <scope>NUCLEOTIDE SEQUENCE [LARGE SCALE GENOMIC DNA]</scope>
    <source>
        <strain evidence="6">OsEp_Plm_15B2</strain>
    </source>
</reference>
<comment type="caution">
    <text evidence="5">The sequence shown here is derived from an EMBL/GenBank/DDBJ whole genome shotgun (WGS) entry which is preliminary data.</text>
</comment>
<feature type="domain" description="HTH gntR-type" evidence="4">
    <location>
        <begin position="9"/>
        <end position="77"/>
    </location>
</feature>
<evidence type="ECO:0000259" key="4">
    <source>
        <dbReference type="PROSITE" id="PS50949"/>
    </source>
</evidence>
<keyword evidence="3" id="KW-0804">Transcription</keyword>
<dbReference type="InterPro" id="IPR036388">
    <property type="entry name" value="WH-like_DNA-bd_sf"/>
</dbReference>
<dbReference type="SMART" id="SM00345">
    <property type="entry name" value="HTH_GNTR"/>
    <property type="match status" value="1"/>
</dbReference>
<dbReference type="Proteomes" id="UP001292182">
    <property type="component" value="Unassembled WGS sequence"/>
</dbReference>
<dbReference type="EMBL" id="JAOBTW010000016">
    <property type="protein sequence ID" value="MDZ7283095.1"/>
    <property type="molecule type" value="Genomic_DNA"/>
</dbReference>
<dbReference type="PROSITE" id="PS50949">
    <property type="entry name" value="HTH_GNTR"/>
    <property type="match status" value="1"/>
</dbReference>
<dbReference type="PANTHER" id="PTHR38445:SF9">
    <property type="entry name" value="HTH-TYPE TRANSCRIPTIONAL REPRESSOR YTRA"/>
    <property type="match status" value="1"/>
</dbReference>
<organism evidence="5 6">
    <name type="scientific">Sphingomonas sanguinis</name>
    <dbReference type="NCBI Taxonomy" id="33051"/>
    <lineage>
        <taxon>Bacteria</taxon>
        <taxon>Pseudomonadati</taxon>
        <taxon>Pseudomonadota</taxon>
        <taxon>Alphaproteobacteria</taxon>
        <taxon>Sphingomonadales</taxon>
        <taxon>Sphingomonadaceae</taxon>
        <taxon>Sphingomonas</taxon>
    </lineage>
</organism>
<keyword evidence="2" id="KW-0238">DNA-binding</keyword>
<evidence type="ECO:0000256" key="3">
    <source>
        <dbReference type="ARBA" id="ARBA00023163"/>
    </source>
</evidence>
<gene>
    <name evidence="5" type="ORF">N4G62_13790</name>
</gene>
<dbReference type="Gene3D" id="1.10.10.10">
    <property type="entry name" value="Winged helix-like DNA-binding domain superfamily/Winged helix DNA-binding domain"/>
    <property type="match status" value="1"/>
</dbReference>
<dbReference type="InterPro" id="IPR000524">
    <property type="entry name" value="Tscrpt_reg_HTH_GntR"/>
</dbReference>
<evidence type="ECO:0000256" key="1">
    <source>
        <dbReference type="ARBA" id="ARBA00023015"/>
    </source>
</evidence>
<evidence type="ECO:0000313" key="6">
    <source>
        <dbReference type="Proteomes" id="UP001292182"/>
    </source>
</evidence>
<keyword evidence="6" id="KW-1185">Reference proteome</keyword>
<keyword evidence="1" id="KW-0805">Transcription regulation</keyword>
<accession>A0ABU5LT33</accession>
<evidence type="ECO:0000313" key="5">
    <source>
        <dbReference type="EMBL" id="MDZ7283095.1"/>
    </source>
</evidence>
<dbReference type="CDD" id="cd07377">
    <property type="entry name" value="WHTH_GntR"/>
    <property type="match status" value="1"/>
</dbReference>
<name>A0ABU5LT33_9SPHN</name>
<dbReference type="PANTHER" id="PTHR38445">
    <property type="entry name" value="HTH-TYPE TRANSCRIPTIONAL REPRESSOR YTRA"/>
    <property type="match status" value="1"/>
</dbReference>
<dbReference type="SUPFAM" id="SSF46785">
    <property type="entry name" value="Winged helix' DNA-binding domain"/>
    <property type="match status" value="1"/>
</dbReference>
<dbReference type="Pfam" id="PF00392">
    <property type="entry name" value="GntR"/>
    <property type="match status" value="1"/>
</dbReference>
<evidence type="ECO:0000256" key="2">
    <source>
        <dbReference type="ARBA" id="ARBA00023125"/>
    </source>
</evidence>
<protein>
    <submittedName>
        <fullName evidence="5">GntR family transcriptional regulator</fullName>
    </submittedName>
</protein>
<dbReference type="InterPro" id="IPR036390">
    <property type="entry name" value="WH_DNA-bd_sf"/>
</dbReference>
<sequence length="128" mass="14104">MSIAPGDGRPLVRQIVDAVRMQITTGELATAARLPSVRGLAEQLGINPNTVAKAYGQLTTEGWLLSQPGQGLFVAPQRQRLDPTERQRRFDDALEVFVSEIVGLQYPPREAIRRLDDALTALDARKRA</sequence>